<dbReference type="Gene3D" id="3.40.30.10">
    <property type="entry name" value="Glutaredoxin"/>
    <property type="match status" value="1"/>
</dbReference>
<comment type="caution">
    <text evidence="3">The sequence shown here is derived from an EMBL/GenBank/DDBJ whole genome shotgun (WGS) entry which is preliminary data.</text>
</comment>
<dbReference type="Pfam" id="PF00578">
    <property type="entry name" value="AhpC-TSA"/>
    <property type="match status" value="1"/>
</dbReference>
<dbReference type="Gene3D" id="1.25.40.10">
    <property type="entry name" value="Tetratricopeptide repeat domain"/>
    <property type="match status" value="1"/>
</dbReference>
<feature type="signal peptide" evidence="1">
    <location>
        <begin position="1"/>
        <end position="20"/>
    </location>
</feature>
<reference evidence="3 4" key="1">
    <citation type="submission" date="2018-08" db="EMBL/GenBank/DDBJ databases">
        <title>Chitinophaga sp. K20C18050901, a novel bacterium isolated from forest soil.</title>
        <authorList>
            <person name="Wang C."/>
        </authorList>
    </citation>
    <scope>NUCLEOTIDE SEQUENCE [LARGE SCALE GENOMIC DNA]</scope>
    <source>
        <strain evidence="3 4">K20C18050901</strain>
    </source>
</reference>
<evidence type="ECO:0000256" key="1">
    <source>
        <dbReference type="SAM" id="SignalP"/>
    </source>
</evidence>
<dbReference type="InterPro" id="IPR011990">
    <property type="entry name" value="TPR-like_helical_dom_sf"/>
</dbReference>
<dbReference type="InterPro" id="IPR000866">
    <property type="entry name" value="AhpC/TSA"/>
</dbReference>
<dbReference type="EMBL" id="QTJV01000008">
    <property type="protein sequence ID" value="RFM32944.1"/>
    <property type="molecule type" value="Genomic_DNA"/>
</dbReference>
<dbReference type="OrthoDB" id="9815205at2"/>
<evidence type="ECO:0000259" key="2">
    <source>
        <dbReference type="Pfam" id="PF00578"/>
    </source>
</evidence>
<dbReference type="CDD" id="cd02966">
    <property type="entry name" value="TlpA_like_family"/>
    <property type="match status" value="1"/>
</dbReference>
<feature type="chain" id="PRO_5017819705" description="Alkyl hydroperoxide reductase subunit C/ Thiol specific antioxidant domain-containing protein" evidence="1">
    <location>
        <begin position="21"/>
        <end position="417"/>
    </location>
</feature>
<name>A0A3E1NYK6_9BACT</name>
<dbReference type="GO" id="GO:0016491">
    <property type="term" value="F:oxidoreductase activity"/>
    <property type="evidence" value="ECO:0007669"/>
    <property type="project" value="InterPro"/>
</dbReference>
<evidence type="ECO:0000313" key="4">
    <source>
        <dbReference type="Proteomes" id="UP000261174"/>
    </source>
</evidence>
<dbReference type="RefSeq" id="WP_116855380.1">
    <property type="nucleotide sequence ID" value="NZ_QTJV01000008.1"/>
</dbReference>
<feature type="domain" description="Alkyl hydroperoxide reductase subunit C/ Thiol specific antioxidant" evidence="2">
    <location>
        <begin position="257"/>
        <end position="356"/>
    </location>
</feature>
<dbReference type="SUPFAM" id="SSF48452">
    <property type="entry name" value="TPR-like"/>
    <property type="match status" value="1"/>
</dbReference>
<dbReference type="Proteomes" id="UP000261174">
    <property type="component" value="Unassembled WGS sequence"/>
</dbReference>
<keyword evidence="1" id="KW-0732">Signal</keyword>
<sequence>MKLSTFLFCCLSLQTMQATAQYDSQAEFSQDRIKTQGDPAIMEKMTRTFEAKYGDADRAKVYLVEAYADRADMNKVRYWLKDFKNQTFQHQAACSAVRILLTNKHYKEAEVLLQPYLHLDLTKEDANGYMGPTLLVYKDDAIRFFYYYAEVQYHKGNYKTAMRYMQAALDVDKGHTFFDFRQRELLALLYMHMGKTSEASMEMHSLISGAPDRNKEFMAAAKKCLPDYQQKVASATAWLYKRIKDETLKKMQTVNIQVPDIQLKDEKGNGFSLSSLRGKTVFIYFWTIDQTDLYDNSFPVLQRVKESYANNPDVVFICIHTYEAAASTATDVANYLDRKGYNLDLYLDLKDPVTKKNPMATALHLESANLERAWEGDYIILNKEGIGKVKRPAGLLNEMGYQVVHGMIDAVRENPEK</sequence>
<organism evidence="3 4">
    <name type="scientific">Chitinophaga silvisoli</name>
    <dbReference type="NCBI Taxonomy" id="2291814"/>
    <lineage>
        <taxon>Bacteria</taxon>
        <taxon>Pseudomonadati</taxon>
        <taxon>Bacteroidota</taxon>
        <taxon>Chitinophagia</taxon>
        <taxon>Chitinophagales</taxon>
        <taxon>Chitinophagaceae</taxon>
        <taxon>Chitinophaga</taxon>
    </lineage>
</organism>
<accession>A0A3E1NYK6</accession>
<protein>
    <recommendedName>
        <fullName evidence="2">Alkyl hydroperoxide reductase subunit C/ Thiol specific antioxidant domain-containing protein</fullName>
    </recommendedName>
</protein>
<keyword evidence="4" id="KW-1185">Reference proteome</keyword>
<dbReference type="GO" id="GO:0016209">
    <property type="term" value="F:antioxidant activity"/>
    <property type="evidence" value="ECO:0007669"/>
    <property type="project" value="InterPro"/>
</dbReference>
<dbReference type="AlphaFoldDB" id="A0A3E1NYK6"/>
<dbReference type="InterPro" id="IPR036249">
    <property type="entry name" value="Thioredoxin-like_sf"/>
</dbReference>
<dbReference type="SUPFAM" id="SSF52833">
    <property type="entry name" value="Thioredoxin-like"/>
    <property type="match status" value="1"/>
</dbReference>
<evidence type="ECO:0000313" key="3">
    <source>
        <dbReference type="EMBL" id="RFM32944.1"/>
    </source>
</evidence>
<gene>
    <name evidence="3" type="ORF">DXN04_21145</name>
</gene>
<proteinExistence type="predicted"/>